<reference evidence="1 2" key="1">
    <citation type="submission" date="2023-11" db="EMBL/GenBank/DDBJ databases">
        <authorList>
            <person name="Cook R."/>
            <person name="Crisci M."/>
            <person name="Pye H."/>
            <person name="Adriaenssens E."/>
            <person name="Santini J."/>
        </authorList>
    </citation>
    <scope>NUCLEOTIDE SEQUENCE [LARGE SCALE GENOMIC DNA]</scope>
    <source>
        <strain evidence="1">Lak_Megaphage_Sonny</strain>
    </source>
</reference>
<protein>
    <submittedName>
        <fullName evidence="1">Uncharacterized protein</fullName>
    </submittedName>
</protein>
<evidence type="ECO:0000313" key="2">
    <source>
        <dbReference type="Proteomes" id="UP001358193"/>
    </source>
</evidence>
<name>A0ABZ0Z3D9_9CAUD</name>
<evidence type="ECO:0000313" key="1">
    <source>
        <dbReference type="EMBL" id="WQJ53722.1"/>
    </source>
</evidence>
<dbReference type="Proteomes" id="UP001358193">
    <property type="component" value="Segment"/>
</dbReference>
<accession>A0ABZ0Z3D9</accession>
<organism evidence="1 2">
    <name type="scientific">phage Lak_Megaphage_Sonny</name>
    <dbReference type="NCBI Taxonomy" id="3109229"/>
    <lineage>
        <taxon>Viruses</taxon>
        <taxon>Duplodnaviria</taxon>
        <taxon>Heunggongvirae</taxon>
        <taxon>Uroviricota</taxon>
        <taxon>Caudoviricetes</taxon>
        <taxon>Caudoviricetes code 15 clade</taxon>
    </lineage>
</organism>
<keyword evidence="2" id="KW-1185">Reference proteome</keyword>
<dbReference type="EMBL" id="OR769223">
    <property type="protein sequence ID" value="WQJ53722.1"/>
    <property type="molecule type" value="Genomic_DNA"/>
</dbReference>
<sequence>METTYKQNNTYKQFKNWVKTLCMSNKYYFFKTNTYHAIFSAYYIFKHHLKGQEIDEFLDKDFNASIKAWIRYGSVRIDGKHSAVSYDMNEISEKLSLDVHFDLNRLNINQGRLNAYIINNKDEKSIEAAKECWKENVMAIYDAWHEKELKEIEFKRPSYYAFKQSFLDKYKKLDNLSSAENILWYCIKHNLSIEQAEKYINETVSKRTHPDKMGCYCFINLKNNFFLKDIFYANNDFFKVCEESRVMRIINESDIYKNNSMQYYYTMSHMDPARRMVTYTYYVTADDKHGHYNFNDLFIGDKKYEAIQKLLECYEKCPELKFTLYKYCNYSEYTTKVEEFMKISDNQYATKKRQDLIIDSIEPIHMEIKSSSSFRLEYYNGDFEKMKNDYANILMFIFMIFKCLDYIDYTAYANTVEYAKYCSPIYKTLDPVNASVNKGNPSIFKKAIKNIFK</sequence>
<proteinExistence type="predicted"/>